<evidence type="ECO:0000313" key="2">
    <source>
        <dbReference type="Proteomes" id="UP000238479"/>
    </source>
</evidence>
<dbReference type="AlphaFoldDB" id="A0A2P6PL93"/>
<gene>
    <name evidence="1" type="ORF">RchiOBHm_Chr6g0253241</name>
</gene>
<comment type="caution">
    <text evidence="1">The sequence shown here is derived from an EMBL/GenBank/DDBJ whole genome shotgun (WGS) entry which is preliminary data.</text>
</comment>
<dbReference type="EMBL" id="PDCK01000044">
    <property type="protein sequence ID" value="PRQ22707.1"/>
    <property type="molecule type" value="Genomic_DNA"/>
</dbReference>
<evidence type="ECO:0000313" key="1">
    <source>
        <dbReference type="EMBL" id="PRQ22707.1"/>
    </source>
</evidence>
<dbReference type="Gramene" id="PRQ22707">
    <property type="protein sequence ID" value="PRQ22707"/>
    <property type="gene ID" value="RchiOBHm_Chr6g0253241"/>
</dbReference>
<organism evidence="1 2">
    <name type="scientific">Rosa chinensis</name>
    <name type="common">China rose</name>
    <dbReference type="NCBI Taxonomy" id="74649"/>
    <lineage>
        <taxon>Eukaryota</taxon>
        <taxon>Viridiplantae</taxon>
        <taxon>Streptophyta</taxon>
        <taxon>Embryophyta</taxon>
        <taxon>Tracheophyta</taxon>
        <taxon>Spermatophyta</taxon>
        <taxon>Magnoliopsida</taxon>
        <taxon>eudicotyledons</taxon>
        <taxon>Gunneridae</taxon>
        <taxon>Pentapetalae</taxon>
        <taxon>rosids</taxon>
        <taxon>fabids</taxon>
        <taxon>Rosales</taxon>
        <taxon>Rosaceae</taxon>
        <taxon>Rosoideae</taxon>
        <taxon>Rosoideae incertae sedis</taxon>
        <taxon>Rosa</taxon>
    </lineage>
</organism>
<accession>A0A2P6PL93</accession>
<proteinExistence type="predicted"/>
<keyword evidence="2" id="KW-1185">Reference proteome</keyword>
<sequence>MVDSVDSFLAYDSCINAVITAHSSQLFLGCKNTSCNRLHLVGPMLLNLDFILVSLSAFPSVIRERLLLIVLSLL</sequence>
<name>A0A2P6PL93_ROSCH</name>
<protein>
    <submittedName>
        <fullName evidence="1">Uncharacterized protein</fullName>
    </submittedName>
</protein>
<dbReference type="Proteomes" id="UP000238479">
    <property type="component" value="Chromosome 6"/>
</dbReference>
<reference evidence="1 2" key="1">
    <citation type="journal article" date="2018" name="Nat. Genet.">
        <title>The Rosa genome provides new insights in the design of modern roses.</title>
        <authorList>
            <person name="Bendahmane M."/>
        </authorList>
    </citation>
    <scope>NUCLEOTIDE SEQUENCE [LARGE SCALE GENOMIC DNA]</scope>
    <source>
        <strain evidence="2">cv. Old Blush</strain>
    </source>
</reference>